<evidence type="ECO:0000256" key="2">
    <source>
        <dbReference type="SAM" id="MobiDB-lite"/>
    </source>
</evidence>
<evidence type="ECO:0000313" key="4">
    <source>
        <dbReference type="Proteomes" id="UP000366051"/>
    </source>
</evidence>
<keyword evidence="4" id="KW-1185">Reference proteome</keyword>
<dbReference type="RefSeq" id="WP_153724171.1">
    <property type="nucleotide sequence ID" value="NZ_CP045875.1"/>
</dbReference>
<keyword evidence="1" id="KW-0175">Coiled coil</keyword>
<dbReference type="OrthoDB" id="3239452at2"/>
<proteinExistence type="predicted"/>
<dbReference type="KEGG" id="hcv:FTV88_0461"/>
<organism evidence="3 4">
    <name type="scientific">Heliorestis convoluta</name>
    <dbReference type="NCBI Taxonomy" id="356322"/>
    <lineage>
        <taxon>Bacteria</taxon>
        <taxon>Bacillati</taxon>
        <taxon>Bacillota</taxon>
        <taxon>Clostridia</taxon>
        <taxon>Eubacteriales</taxon>
        <taxon>Heliobacteriaceae</taxon>
        <taxon>Heliorestis</taxon>
    </lineage>
</organism>
<evidence type="ECO:0000313" key="3">
    <source>
        <dbReference type="EMBL" id="QGG46640.1"/>
    </source>
</evidence>
<gene>
    <name evidence="3" type="ORF">FTV88_0461</name>
</gene>
<protein>
    <submittedName>
        <fullName evidence="3">Uncharacterized protein</fullName>
    </submittedName>
</protein>
<feature type="coiled-coil region" evidence="1">
    <location>
        <begin position="213"/>
        <end position="266"/>
    </location>
</feature>
<feature type="compositionally biased region" description="Polar residues" evidence="2">
    <location>
        <begin position="10"/>
        <end position="50"/>
    </location>
</feature>
<dbReference type="AlphaFoldDB" id="A0A5Q2N2T6"/>
<sequence>MSIEKKKSQQLHQHNQKNTPSSPKKQKSQPTANASNVSKAPNPPNHLTDTLIGATTTENVQRFGHAAAEYIKGYQGNVTETGEILQKGLKQVSQSKVHPDYQYQNLKQQAGFSAEIHYVNQKNAESIINQQDQRFSRSNDVGLGNHSLYDILAVDQEGNPILQQNEPLWSAQMKFIGRYESQEEIEKSAQGLVKKLTSKKWDKYRGNKVLVPSEQYELAQKAAQAEAQNLQRQAQHLRQQGHLEKAQHLEKEAQKYQQVAEDITDSGISSQEAMFLREHPKLATFKYVAKTAHQSGLEQAKAGAVISSAISTSRNVVCVLRGEKEIKHALKDVAIDTAAGSGTAYIIGASDTAIRGLMASSGRSVFVNLSRTNLPAMIATATVQVGKSLYRYANGEINALQLAEELGEKGTGMMAASWGAAIGTVILPGIGTTVGAMVGYMTSSMLYSASLQILQEEKLSAQRRQKIHAIATAAIESMTQQGQELNKQINQFYQNRQALFQESFTIIDEAIESANLDQFTLGLNKIALEMGQTLQFKNFNDFDNFMQDKSKALDF</sequence>
<dbReference type="Proteomes" id="UP000366051">
    <property type="component" value="Chromosome"/>
</dbReference>
<evidence type="ECO:0000256" key="1">
    <source>
        <dbReference type="SAM" id="Coils"/>
    </source>
</evidence>
<name>A0A5Q2N2T6_9FIRM</name>
<accession>A0A5Q2N2T6</accession>
<feature type="region of interest" description="Disordered" evidence="2">
    <location>
        <begin position="1"/>
        <end position="50"/>
    </location>
</feature>
<reference evidence="4" key="1">
    <citation type="submission" date="2019-11" db="EMBL/GenBank/DDBJ databases">
        <title>Genome sequence of Heliorestis convoluta strain HH, an alkaliphilic and minimalistic phototrophic bacterium from a soda lake in Egypt.</title>
        <authorList>
            <person name="Dewey E.D."/>
            <person name="Stokes L.M."/>
            <person name="Burchell B.M."/>
            <person name="Shaffer K.N."/>
            <person name="Huntington A.M."/>
            <person name="Baker J.M."/>
            <person name="Nadendla S."/>
            <person name="Giglio M.G."/>
            <person name="Touchman J.W."/>
            <person name="Blankenship R.E."/>
            <person name="Madigan M.T."/>
            <person name="Sattley W.M."/>
        </authorList>
    </citation>
    <scope>NUCLEOTIDE SEQUENCE [LARGE SCALE GENOMIC DNA]</scope>
    <source>
        <strain evidence="4">HH</strain>
    </source>
</reference>
<dbReference type="EMBL" id="CP045875">
    <property type="protein sequence ID" value="QGG46640.1"/>
    <property type="molecule type" value="Genomic_DNA"/>
</dbReference>